<evidence type="ECO:0000313" key="3">
    <source>
        <dbReference type="Proteomes" id="UP000321412"/>
    </source>
</evidence>
<dbReference type="AlphaFoldDB" id="A0A5C6WW97"/>
<dbReference type="EMBL" id="VOSM01000020">
    <property type="protein sequence ID" value="TXD33582.1"/>
    <property type="molecule type" value="Genomic_DNA"/>
</dbReference>
<comment type="caution">
    <text evidence="2">The sequence shown here is derived from an EMBL/GenBank/DDBJ whole genome shotgun (WGS) entry which is preliminary data.</text>
</comment>
<dbReference type="Proteomes" id="UP000321412">
    <property type="component" value="Unassembled WGS sequence"/>
</dbReference>
<proteinExistence type="predicted"/>
<evidence type="ECO:0008006" key="4">
    <source>
        <dbReference type="Google" id="ProtNLM"/>
    </source>
</evidence>
<dbReference type="OrthoDB" id="5490469at2"/>
<organism evidence="2 3">
    <name type="scientific">Lujinxingia vulgaris</name>
    <dbReference type="NCBI Taxonomy" id="2600176"/>
    <lineage>
        <taxon>Bacteria</taxon>
        <taxon>Deltaproteobacteria</taxon>
        <taxon>Bradymonadales</taxon>
        <taxon>Lujinxingiaceae</taxon>
        <taxon>Lujinxingia</taxon>
    </lineage>
</organism>
<protein>
    <recommendedName>
        <fullName evidence="4">Lipoprotein</fullName>
    </recommendedName>
</protein>
<evidence type="ECO:0000256" key="1">
    <source>
        <dbReference type="SAM" id="SignalP"/>
    </source>
</evidence>
<feature type="chain" id="PRO_5023005270" description="Lipoprotein" evidence="1">
    <location>
        <begin position="24"/>
        <end position="334"/>
    </location>
</feature>
<name>A0A5C6WW97_9DELT</name>
<gene>
    <name evidence="2" type="ORF">FRC98_20350</name>
</gene>
<dbReference type="PROSITE" id="PS51257">
    <property type="entry name" value="PROKAR_LIPOPROTEIN"/>
    <property type="match status" value="1"/>
</dbReference>
<keyword evidence="3" id="KW-1185">Reference proteome</keyword>
<evidence type="ECO:0000313" key="2">
    <source>
        <dbReference type="EMBL" id="TXD33582.1"/>
    </source>
</evidence>
<feature type="signal peptide" evidence="1">
    <location>
        <begin position="1"/>
        <end position="23"/>
    </location>
</feature>
<keyword evidence="1" id="KW-0732">Signal</keyword>
<reference evidence="2 3" key="1">
    <citation type="submission" date="2019-08" db="EMBL/GenBank/DDBJ databases">
        <title>Bradymonadales sp. TMQ4.</title>
        <authorList>
            <person name="Liang Q."/>
        </authorList>
    </citation>
    <scope>NUCLEOTIDE SEQUENCE [LARGE SCALE GENOMIC DNA]</scope>
    <source>
        <strain evidence="2 3">TMQ4</strain>
    </source>
</reference>
<dbReference type="RefSeq" id="WP_146983422.1">
    <property type="nucleotide sequence ID" value="NZ_VOSM01000020.1"/>
</dbReference>
<sequence>MSGVRTRAMMMLTAAAVVMTTTACDNRARQEGEEGNVQFFYLPADDSTEFNRPLAVGSGMLLYLEGIDDRQVDRVVEMTVEPEGIFDVSVSREYPHAVVLSGQRAGEARLSVEVEGGGERFSDATTFRVADVARAELAHICGSTANAAYLVGTPVTLDFRRYSSGGDMLVGSTRACGLELSPDEVSGRGRCDEAGFHLSPFTQPGAVLVESMIAPHSGSRSELGVQVITPEVLDFDVAEGRLREGLTDELVLRPITRPPHGDIWPVCNNLWMNVEVLTPETCLGPDGSVNFDVEPSDENTVSLKGEAPGVCEISVILPQLNDYEWIFDAVVDAR</sequence>
<accession>A0A5C6WW97</accession>